<evidence type="ECO:0000313" key="8">
    <source>
        <dbReference type="Proteomes" id="UP000001258"/>
    </source>
</evidence>
<feature type="chain" id="PRO_5038476551" evidence="2">
    <location>
        <begin position="30"/>
        <end position="1137"/>
    </location>
</feature>
<reference evidence="7 8" key="1">
    <citation type="journal article" date="2000" name="Nucleic Acids Res.">
        <title>Complete genome sequence of the alkaliphilic bacterium Bacillus halodurans and genomic sequence comparison with Bacillus subtilis.</title>
        <authorList>
            <person name="Takami H."/>
            <person name="Nakasone K."/>
            <person name="Takaki Y."/>
            <person name="Maeno G."/>
            <person name="Sasaki R."/>
            <person name="Masui N."/>
            <person name="Fuji F."/>
            <person name="Hirama C."/>
            <person name="Nakamura Y."/>
            <person name="Ogasawara N."/>
            <person name="Kuhara S."/>
            <person name="Horikoshi K."/>
        </authorList>
    </citation>
    <scope>NUCLEOTIDE SEQUENCE [LARGE SCALE GENOMIC DNA]</scope>
    <source>
        <strain evidence="8">ATCC BAA-125 / DSM 18197 / FERM 7344 / JCM 9153 / C-125</strain>
    </source>
</reference>
<keyword evidence="8" id="KW-1185">Reference proteome</keyword>
<feature type="domain" description="Endonuclease YhcR N-terminal" evidence="6">
    <location>
        <begin position="1027"/>
        <end position="1115"/>
    </location>
</feature>
<dbReference type="InterPro" id="IPR043744">
    <property type="entry name" value="DUF5689"/>
</dbReference>
<dbReference type="InterPro" id="IPR008334">
    <property type="entry name" value="5'-Nucleotdase_C"/>
</dbReference>
<dbReference type="CDD" id="cd00845">
    <property type="entry name" value="MPP_UshA_N_like"/>
    <property type="match status" value="1"/>
</dbReference>
<evidence type="ECO:0000256" key="2">
    <source>
        <dbReference type="SAM" id="SignalP"/>
    </source>
</evidence>
<dbReference type="KEGG" id="bha:BH1015"/>
<dbReference type="Gene3D" id="3.60.21.10">
    <property type="match status" value="1"/>
</dbReference>
<evidence type="ECO:0000259" key="5">
    <source>
        <dbReference type="Pfam" id="PF18942"/>
    </source>
</evidence>
<dbReference type="GO" id="GO:0030288">
    <property type="term" value="C:outer membrane-bounded periplasmic space"/>
    <property type="evidence" value="ECO:0007669"/>
    <property type="project" value="TreeGrafter"/>
</dbReference>
<evidence type="ECO:0000259" key="4">
    <source>
        <dbReference type="Pfam" id="PF02872"/>
    </source>
</evidence>
<feature type="signal peptide" evidence="2">
    <location>
        <begin position="1"/>
        <end position="29"/>
    </location>
</feature>
<dbReference type="PANTHER" id="PTHR11575">
    <property type="entry name" value="5'-NUCLEOTIDASE-RELATED"/>
    <property type="match status" value="1"/>
</dbReference>
<dbReference type="AlphaFoldDB" id="Q9KE43"/>
<dbReference type="InterPro" id="IPR036907">
    <property type="entry name" value="5'-Nucleotdase_C_sf"/>
</dbReference>
<proteinExistence type="predicted"/>
<dbReference type="InterPro" id="IPR029052">
    <property type="entry name" value="Metallo-depent_PP-like"/>
</dbReference>
<evidence type="ECO:0000259" key="3">
    <source>
        <dbReference type="Pfam" id="PF00149"/>
    </source>
</evidence>
<dbReference type="RefSeq" id="WP_010897185.1">
    <property type="nucleotide sequence ID" value="NC_002570.2"/>
</dbReference>
<dbReference type="eggNOG" id="COG0737">
    <property type="taxonomic scope" value="Bacteria"/>
</dbReference>
<evidence type="ECO:0000313" key="7">
    <source>
        <dbReference type="EMBL" id="BAB04734.1"/>
    </source>
</evidence>
<dbReference type="InterPro" id="IPR004843">
    <property type="entry name" value="Calcineurin-like_PHP"/>
</dbReference>
<dbReference type="GO" id="GO:0016787">
    <property type="term" value="F:hydrolase activity"/>
    <property type="evidence" value="ECO:0007669"/>
    <property type="project" value="InterPro"/>
</dbReference>
<dbReference type="Proteomes" id="UP000001258">
    <property type="component" value="Chromosome"/>
</dbReference>
<dbReference type="Gene3D" id="3.90.780.10">
    <property type="entry name" value="5'-Nucleotidase, C-terminal domain"/>
    <property type="match status" value="2"/>
</dbReference>
<dbReference type="PANTHER" id="PTHR11575:SF24">
    <property type="entry name" value="5'-NUCLEOTIDASE"/>
    <property type="match status" value="1"/>
</dbReference>
<keyword evidence="1 2" id="KW-0732">Signal</keyword>
<dbReference type="InterPro" id="IPR045939">
    <property type="entry name" value="YhcR_N"/>
</dbReference>
<feature type="domain" description="DUF5689" evidence="5">
    <location>
        <begin position="846"/>
        <end position="1016"/>
    </location>
</feature>
<dbReference type="Pfam" id="PF02872">
    <property type="entry name" value="5_nucleotid_C"/>
    <property type="match status" value="2"/>
</dbReference>
<dbReference type="PRINTS" id="PR01607">
    <property type="entry name" value="APYRASEFAMLY"/>
</dbReference>
<feature type="domain" description="5'-Nucleotidase C-terminal" evidence="4">
    <location>
        <begin position="516"/>
        <end position="660"/>
    </location>
</feature>
<dbReference type="STRING" id="272558.gene:10726909"/>
<evidence type="ECO:0000259" key="6">
    <source>
        <dbReference type="Pfam" id="PF19886"/>
    </source>
</evidence>
<gene>
    <name evidence="7" type="ordered locus">BH1015</name>
</gene>
<dbReference type="eggNOG" id="COG4085">
    <property type="taxonomic scope" value="Bacteria"/>
</dbReference>
<dbReference type="PIR" id="G83776">
    <property type="entry name" value="G83776"/>
</dbReference>
<dbReference type="InterPro" id="IPR006179">
    <property type="entry name" value="5_nucleotidase/apyrase"/>
</dbReference>
<accession>Q9KE43</accession>
<dbReference type="GO" id="GO:0009166">
    <property type="term" value="P:nucleotide catabolic process"/>
    <property type="evidence" value="ECO:0007669"/>
    <property type="project" value="InterPro"/>
</dbReference>
<dbReference type="Pfam" id="PF19886">
    <property type="entry name" value="DUF6359"/>
    <property type="match status" value="2"/>
</dbReference>
<name>Q9KE43_HALH5</name>
<dbReference type="Pfam" id="PF18942">
    <property type="entry name" value="DUF5689"/>
    <property type="match status" value="1"/>
</dbReference>
<dbReference type="SUPFAM" id="SSF55816">
    <property type="entry name" value="5'-nucleotidase (syn. UDP-sugar hydrolase), C-terminal domain"/>
    <property type="match status" value="2"/>
</dbReference>
<feature type="domain" description="Endonuclease YhcR N-terminal" evidence="6">
    <location>
        <begin position="713"/>
        <end position="817"/>
    </location>
</feature>
<feature type="domain" description="5'-Nucleotidase C-terminal" evidence="4">
    <location>
        <begin position="316"/>
        <end position="463"/>
    </location>
</feature>
<dbReference type="EMBL" id="BA000004">
    <property type="protein sequence ID" value="BAB04734.1"/>
    <property type="molecule type" value="Genomic_DNA"/>
</dbReference>
<dbReference type="eggNOG" id="COG2374">
    <property type="taxonomic scope" value="Bacteria"/>
</dbReference>
<dbReference type="Pfam" id="PF00149">
    <property type="entry name" value="Metallophos"/>
    <property type="match status" value="1"/>
</dbReference>
<dbReference type="SUPFAM" id="SSF56300">
    <property type="entry name" value="Metallo-dependent phosphatases"/>
    <property type="match status" value="1"/>
</dbReference>
<protein>
    <submittedName>
        <fullName evidence="7">BH1015 protein</fullName>
    </submittedName>
</protein>
<dbReference type="HOGENOM" id="CLU_312323_0_0_9"/>
<feature type="domain" description="Calcineurin-like phosphoesterase" evidence="3">
    <location>
        <begin position="45"/>
        <end position="241"/>
    </location>
</feature>
<sequence length="1137" mass="123253">MGDLRHAWRTTFIVISAFLLTFTSLFTNAAPMLAQAGVSSDHELTIVYTNDIHARIDGYGKASAYIKAEREKAEHFLYLDAGDIFSGNPVVDLNHGKPIVELLNVAGLDAMVIGNHEFDYGQDAFAERVNDSNFPWLSANMKVVDPSIPIEQPDPYQLFDVDGIKVAVFALTEAPPSTAPAGIVGLEFERDYAAVAKRYEDELKEQADVIIALTHIGYGADRALAEQVDYFDLIIGGHSHTTLTSPQYVNGTPIVQSGANLTNVGKVVLELDEQTNEVVSVEGSLQAVSELTEVDDEAQAIIDHYNSEMDELLGEVIGVSDTGLSRDGRYEADAPLGNFWTDAMRIYAQADVAVTNNGGIRDSIAPGEVTVGDIYRIEPFANEIMLFEMTGKAIKDVLAYSYSRGDRNQIDLQISGLSYEIIAGPVGNFIDVRVTVDGEPIDEEATYRVAVPDYIGTGGSGYEFDGEILEPYVGLMTNAMIDYAKERTAAGEKLNYSSEGRIKVTIDPSGPMPGDVIGSTTNGLYSHNKNKVDVGIGNLYTDAIREISEADLALLNGSSVTGEIPPGNITDKQIEALDRFGNEIVVVRATGEKIKEVILSQSSHHQRVDLQAAGLTYTLIPNGQGNGFQDVEIVLEDGTPLDPSKEYVVAYNDYMHGTGFYQLSDQVVDDGLGTVWAAVVTYIKGQSDPIDYVEGECIRIEGATPPDDPKGTITVAEAIAHNQGEATVRGYIVGSINGSPVIGEGNHAPSNLLLADSPDETDRTKMLPVQLPSGSTVRTGLNLVSHPGNLGEFVTITGALDTYFSTPGMRNPTAFTFADPSDYPNPGDGDSQEVISIAEARALERGERVVVEGVVTSTPGAWGAKGFYVQDETGGLYVYQFDVEVTVGDIVQVVGTMDEFNGELQVSNPSSINIVGSGDIPEPLPVTPEAVSLENEGQLVRLDGVTIENLRQVNNFGTFEFEAVRGSERVIIRVDNRTGLVYDEFTFTEGEVVTITGVSSQFRGTPQVKPRQADDIVAFEQESSEYLSVAEAIELDREVVKVKGYIVGNARNKNHVAVQSGAYNDHNVLIADDPNETDVNQMLLIELKGTDRTAFGLVSNPEHYGKQVELTGKRHKEKFHFPLIKHPDEFVVLDLKK</sequence>
<organism evidence="7 8">
    <name type="scientific">Halalkalibacterium halodurans (strain ATCC BAA-125 / DSM 18197 / FERM 7344 / JCM 9153 / C-125)</name>
    <name type="common">Bacillus halodurans</name>
    <dbReference type="NCBI Taxonomy" id="272558"/>
    <lineage>
        <taxon>Bacteria</taxon>
        <taxon>Bacillati</taxon>
        <taxon>Bacillota</taxon>
        <taxon>Bacilli</taxon>
        <taxon>Bacillales</taxon>
        <taxon>Bacillaceae</taxon>
        <taxon>Halalkalibacterium (ex Joshi et al. 2022)</taxon>
    </lineage>
</organism>
<evidence type="ECO:0000256" key="1">
    <source>
        <dbReference type="ARBA" id="ARBA00022729"/>
    </source>
</evidence>
<dbReference type="CDD" id="cd04486">
    <property type="entry name" value="YhcR_OBF_like"/>
    <property type="match status" value="1"/>
</dbReference>